<organism evidence="2 3">
    <name type="scientific">Anabaenopsis circularis NIES-21</name>
    <dbReference type="NCBI Taxonomy" id="1085406"/>
    <lineage>
        <taxon>Bacteria</taxon>
        <taxon>Bacillati</taxon>
        <taxon>Cyanobacteriota</taxon>
        <taxon>Cyanophyceae</taxon>
        <taxon>Nostocales</taxon>
        <taxon>Nodulariaceae</taxon>
        <taxon>Anabaenopsis</taxon>
    </lineage>
</organism>
<feature type="domain" description="NTP pyrophosphohydrolase MazG-like" evidence="1">
    <location>
        <begin position="184"/>
        <end position="239"/>
    </location>
</feature>
<dbReference type="InterPro" id="IPR048011">
    <property type="entry name" value="NTP-PPase_MazG-like_C"/>
</dbReference>
<dbReference type="GO" id="GO:0046052">
    <property type="term" value="P:UTP catabolic process"/>
    <property type="evidence" value="ECO:0007669"/>
    <property type="project" value="TreeGrafter"/>
</dbReference>
<dbReference type="Proteomes" id="UP000218287">
    <property type="component" value="Chromosome"/>
</dbReference>
<evidence type="ECO:0000313" key="3">
    <source>
        <dbReference type="Proteomes" id="UP000218287"/>
    </source>
</evidence>
<dbReference type="GO" id="GO:0006203">
    <property type="term" value="P:dGTP catabolic process"/>
    <property type="evidence" value="ECO:0007669"/>
    <property type="project" value="TreeGrafter"/>
</dbReference>
<dbReference type="OrthoDB" id="9808939at2"/>
<dbReference type="GO" id="GO:0046076">
    <property type="term" value="P:dTTP catabolic process"/>
    <property type="evidence" value="ECO:0007669"/>
    <property type="project" value="TreeGrafter"/>
</dbReference>
<dbReference type="Pfam" id="PF03819">
    <property type="entry name" value="MazG"/>
    <property type="match status" value="2"/>
</dbReference>
<dbReference type="InterPro" id="IPR004518">
    <property type="entry name" value="MazG-like_dom"/>
</dbReference>
<dbReference type="GO" id="GO:0046047">
    <property type="term" value="P:TTP catabolic process"/>
    <property type="evidence" value="ECO:0007669"/>
    <property type="project" value="TreeGrafter"/>
</dbReference>
<dbReference type="NCBIfam" id="NF007113">
    <property type="entry name" value="PRK09562.1"/>
    <property type="match status" value="1"/>
</dbReference>
<feature type="domain" description="NTP pyrophosphohydrolase MazG-like" evidence="1">
    <location>
        <begin position="37"/>
        <end position="110"/>
    </location>
</feature>
<keyword evidence="2" id="KW-0378">Hydrolase</keyword>
<name>A0A1Z4GMT3_9CYAN</name>
<keyword evidence="3" id="KW-1185">Reference proteome</keyword>
<proteinExistence type="predicted"/>
<dbReference type="SUPFAM" id="SSF101386">
    <property type="entry name" value="all-alpha NTP pyrophosphatases"/>
    <property type="match status" value="2"/>
</dbReference>
<dbReference type="GO" id="GO:0006950">
    <property type="term" value="P:response to stress"/>
    <property type="evidence" value="ECO:0007669"/>
    <property type="project" value="UniProtKB-ARBA"/>
</dbReference>
<dbReference type="AlphaFoldDB" id="A0A1Z4GMT3"/>
<evidence type="ECO:0000313" key="2">
    <source>
        <dbReference type="EMBL" id="BAY18777.1"/>
    </source>
</evidence>
<dbReference type="InterPro" id="IPR011551">
    <property type="entry name" value="NTP_PyrPHydrolase_MazG"/>
</dbReference>
<dbReference type="GO" id="GO:0046081">
    <property type="term" value="P:dUTP catabolic process"/>
    <property type="evidence" value="ECO:0007669"/>
    <property type="project" value="TreeGrafter"/>
</dbReference>
<evidence type="ECO:0000259" key="1">
    <source>
        <dbReference type="Pfam" id="PF03819"/>
    </source>
</evidence>
<dbReference type="EMBL" id="AP018174">
    <property type="protein sequence ID" value="BAY18777.1"/>
    <property type="molecule type" value="Genomic_DNA"/>
</dbReference>
<dbReference type="GO" id="GO:0047429">
    <property type="term" value="F:nucleoside triphosphate diphosphatase activity"/>
    <property type="evidence" value="ECO:0007669"/>
    <property type="project" value="InterPro"/>
</dbReference>
<sequence length="274" mass="30832">MELNHNHAETLAELQELIDVVAKLRSPNGGCPWDLVQTPETLIPYVIEEAYEVVDAIQSGDQAAIAEELGDLLLQVVLQAQIASESQQFSLKEVAQGISQKLIRRHPHVFGDVSVQNADEVRQNWEQIKAAEKGEPTPENQQMSAKLSRYGRTLPPLMAAMKISHKAAAVGFEWENIDGVWAKFHEELGEFQQALAKETPERQQAELGDLLFAVIQLARWYNLDPSAALQGTNQRFVQRLQKMEAVVDRPLSEYSLDELEMLWQQAKAQLAQEL</sequence>
<dbReference type="FunFam" id="1.10.287.1080:FF:000001">
    <property type="entry name" value="Nucleoside triphosphate pyrophosphohydrolase"/>
    <property type="match status" value="1"/>
</dbReference>
<protein>
    <submittedName>
        <fullName evidence="2">Nucleoside triphosphate pyrophosphohydrolase</fullName>
    </submittedName>
</protein>
<dbReference type="GO" id="GO:0046061">
    <property type="term" value="P:dATP catabolic process"/>
    <property type="evidence" value="ECO:0007669"/>
    <property type="project" value="TreeGrafter"/>
</dbReference>
<dbReference type="CDD" id="cd11528">
    <property type="entry name" value="NTP-PPase_MazG_Nterm"/>
    <property type="match status" value="1"/>
</dbReference>
<gene>
    <name evidence="2" type="primary">mazG</name>
    <name evidence="2" type="ORF">NIES21_46300</name>
</gene>
<dbReference type="PANTHER" id="PTHR30522">
    <property type="entry name" value="NUCLEOSIDE TRIPHOSPHATE PYROPHOSPHOHYDROLASE"/>
    <property type="match status" value="1"/>
</dbReference>
<dbReference type="InterPro" id="IPR048015">
    <property type="entry name" value="NTP-PPase_MazG-like_N"/>
</dbReference>
<dbReference type="NCBIfam" id="TIGR00444">
    <property type="entry name" value="mazG"/>
    <property type="match status" value="1"/>
</dbReference>
<dbReference type="Gene3D" id="1.10.287.1080">
    <property type="entry name" value="MazG-like"/>
    <property type="match status" value="2"/>
</dbReference>
<accession>A0A1Z4GMT3</accession>
<reference evidence="2 3" key="1">
    <citation type="submission" date="2017-06" db="EMBL/GenBank/DDBJ databases">
        <title>Genome sequencing of cyanobaciteial culture collection at National Institute for Environmental Studies (NIES).</title>
        <authorList>
            <person name="Hirose Y."/>
            <person name="Shimura Y."/>
            <person name="Fujisawa T."/>
            <person name="Nakamura Y."/>
            <person name="Kawachi M."/>
        </authorList>
    </citation>
    <scope>NUCLEOTIDE SEQUENCE [LARGE SCALE GENOMIC DNA]</scope>
    <source>
        <strain evidence="2 3">NIES-21</strain>
    </source>
</reference>
<dbReference type="CDD" id="cd11529">
    <property type="entry name" value="NTP-PPase_MazG_Cterm"/>
    <property type="match status" value="1"/>
</dbReference>
<dbReference type="PANTHER" id="PTHR30522:SF0">
    <property type="entry name" value="NUCLEOSIDE TRIPHOSPHATE PYROPHOSPHOHYDROLASE"/>
    <property type="match status" value="1"/>
</dbReference>